<organism evidence="7 8">
    <name type="scientific">Desulfoscipio geothermicus DSM 3669</name>
    <dbReference type="NCBI Taxonomy" id="1121426"/>
    <lineage>
        <taxon>Bacteria</taxon>
        <taxon>Bacillati</taxon>
        <taxon>Bacillota</taxon>
        <taxon>Clostridia</taxon>
        <taxon>Eubacteriales</taxon>
        <taxon>Desulfallaceae</taxon>
        <taxon>Desulfoscipio</taxon>
    </lineage>
</organism>
<evidence type="ECO:0000313" key="7">
    <source>
        <dbReference type="EMBL" id="SFR14152.1"/>
    </source>
</evidence>
<dbReference type="SUPFAM" id="SSF48452">
    <property type="entry name" value="TPR-like"/>
    <property type="match status" value="2"/>
</dbReference>
<dbReference type="InterPro" id="IPR051533">
    <property type="entry name" value="WaaL-like"/>
</dbReference>
<dbReference type="PANTHER" id="PTHR37422">
    <property type="entry name" value="TEICHURONIC ACID BIOSYNTHESIS PROTEIN TUAE"/>
    <property type="match status" value="1"/>
</dbReference>
<protein>
    <submittedName>
        <fullName evidence="7">Tfp pilus assembly protein PilF</fullName>
    </submittedName>
</protein>
<dbReference type="EMBL" id="FOYM01000030">
    <property type="protein sequence ID" value="SFR14152.1"/>
    <property type="molecule type" value="Genomic_DNA"/>
</dbReference>
<feature type="transmembrane region" description="Helical" evidence="5">
    <location>
        <begin position="142"/>
        <end position="164"/>
    </location>
</feature>
<feature type="transmembrane region" description="Helical" evidence="5">
    <location>
        <begin position="231"/>
        <end position="247"/>
    </location>
</feature>
<evidence type="ECO:0000259" key="6">
    <source>
        <dbReference type="Pfam" id="PF04932"/>
    </source>
</evidence>
<feature type="transmembrane region" description="Helical" evidence="5">
    <location>
        <begin position="179"/>
        <end position="198"/>
    </location>
</feature>
<evidence type="ECO:0000256" key="1">
    <source>
        <dbReference type="ARBA" id="ARBA00004141"/>
    </source>
</evidence>
<dbReference type="RefSeq" id="WP_092486344.1">
    <property type="nucleotide sequence ID" value="NZ_FOYM01000030.1"/>
</dbReference>
<dbReference type="InterPro" id="IPR011990">
    <property type="entry name" value="TPR-like_helical_dom_sf"/>
</dbReference>
<evidence type="ECO:0000256" key="3">
    <source>
        <dbReference type="ARBA" id="ARBA00022989"/>
    </source>
</evidence>
<feature type="transmembrane region" description="Helical" evidence="5">
    <location>
        <begin position="86"/>
        <end position="107"/>
    </location>
</feature>
<keyword evidence="8" id="KW-1185">Reference proteome</keyword>
<proteinExistence type="predicted"/>
<name>A0A1I6E9B8_9FIRM</name>
<feature type="domain" description="O-antigen ligase-related" evidence="6">
    <location>
        <begin position="305"/>
        <end position="443"/>
    </location>
</feature>
<comment type="subcellular location">
    <subcellularLocation>
        <location evidence="1">Membrane</location>
        <topology evidence="1">Multi-pass membrane protein</topology>
    </subcellularLocation>
</comment>
<accession>A0A1I6E9B8</accession>
<dbReference type="Pfam" id="PF04932">
    <property type="entry name" value="Wzy_C"/>
    <property type="match status" value="1"/>
</dbReference>
<feature type="transmembrane region" description="Helical" evidence="5">
    <location>
        <begin position="307"/>
        <end position="330"/>
    </location>
</feature>
<evidence type="ECO:0000256" key="4">
    <source>
        <dbReference type="ARBA" id="ARBA00023136"/>
    </source>
</evidence>
<feature type="transmembrane region" description="Helical" evidence="5">
    <location>
        <begin position="342"/>
        <end position="361"/>
    </location>
</feature>
<feature type="transmembrane region" description="Helical" evidence="5">
    <location>
        <begin position="57"/>
        <end position="74"/>
    </location>
</feature>
<feature type="transmembrane region" description="Helical" evidence="5">
    <location>
        <begin position="437"/>
        <end position="458"/>
    </location>
</feature>
<evidence type="ECO:0000256" key="2">
    <source>
        <dbReference type="ARBA" id="ARBA00022692"/>
    </source>
</evidence>
<dbReference type="InterPro" id="IPR007016">
    <property type="entry name" value="O-antigen_ligase-rel_domated"/>
</dbReference>
<feature type="transmembrane region" description="Helical" evidence="5">
    <location>
        <begin position="531"/>
        <end position="552"/>
    </location>
</feature>
<dbReference type="STRING" id="39060.SAMN05660706_13017"/>
<feature type="transmembrane region" description="Helical" evidence="5">
    <location>
        <begin position="276"/>
        <end position="295"/>
    </location>
</feature>
<dbReference type="GO" id="GO:0016020">
    <property type="term" value="C:membrane"/>
    <property type="evidence" value="ECO:0007669"/>
    <property type="project" value="UniProtKB-SubCell"/>
</dbReference>
<feature type="transmembrane region" description="Helical" evidence="5">
    <location>
        <begin position="26"/>
        <end position="45"/>
    </location>
</feature>
<keyword evidence="2 5" id="KW-0812">Transmembrane</keyword>
<keyword evidence="4 5" id="KW-0472">Membrane</keyword>
<feature type="transmembrane region" description="Helical" evidence="5">
    <location>
        <begin position="253"/>
        <end position="269"/>
    </location>
</feature>
<reference evidence="8" key="1">
    <citation type="submission" date="2016-10" db="EMBL/GenBank/DDBJ databases">
        <authorList>
            <person name="Varghese N."/>
            <person name="Submissions S."/>
        </authorList>
    </citation>
    <scope>NUCLEOTIDE SEQUENCE [LARGE SCALE GENOMIC DNA]</scope>
    <source>
        <strain evidence="8">DSM 3669</strain>
    </source>
</reference>
<feature type="transmembrane region" description="Helical" evidence="5">
    <location>
        <begin position="493"/>
        <end position="510"/>
    </location>
</feature>
<dbReference type="Pfam" id="PF13432">
    <property type="entry name" value="TPR_16"/>
    <property type="match status" value="2"/>
</dbReference>
<dbReference type="Proteomes" id="UP000199584">
    <property type="component" value="Unassembled WGS sequence"/>
</dbReference>
<dbReference type="OrthoDB" id="1808577at2"/>
<sequence length="799" mass="89458">MTAKKKKSKKEVTIKSSLKDKQEFDWLHQIAFWGLALLLFFPPYFRGLFFAPEQEKALMFATLVFWLTFLWRWLQNDHKFLRGPLDWFALALPVVYIISTFTAVNKGYAIDEVVKNILYFLTYWSASRLVRNEEDVHKLLHVIYVSATGVALAGLATATGIVHIKDGFNGTYISSTFQYHNALAAYLGAVLFIGFYLWNCANDRQCDALVNKLNNTKETVDVKLARLNPTGYLYACGNFLLLAVLIGSKSRGGLLVFGVVFILYLLGIGPKRRLTGLLMTGYLGAVSYGVTGKFISLVQNGQHNTAWLWIMAGIILALAGQLAFDLLNRLIFGRWPGDDKKFITAFVILAAIVIVATGIWITGKPQITEKISSFEYLKTAFHRFYYMESALNMIKERPLLGWGGGGWKEAYEAYLSYRYTTREVHSYYFQVGVETGIAGIIIVLGIWLSFLASACRLFFANKVNDTNRQLAWLFTVVFFMLAGHALIDFDLSLSAITLVLWSVVGMTYGLQRAVKGEKRSQAKQTAGFAPLVAVTVVSLVVLLISASLFNAFNLYNQGISYLRANNAARGVESLEKAAAYNPFNANYRIALSRVYSGLGKSDDAVAEARAAVDLSPYSFAVRNNLVKIAIASGSHELAAGEIENTLQLAPNNIEVYEEYAQNYVNLGVKELTSGKKEMVREYFKQAINVMQLINNRVQSLNEKDNKMWQGPRLAVNGKIKLFAGQAYYFMGNFTEAQKYLQQASKSGKKEIKGQALVWLALLNEKKGRVVQANKLMDQANKLTPEFAQKYPDLKKIPLL</sequence>
<dbReference type="PANTHER" id="PTHR37422:SF13">
    <property type="entry name" value="LIPOPOLYSACCHARIDE BIOSYNTHESIS PROTEIN PA4999-RELATED"/>
    <property type="match status" value="1"/>
</dbReference>
<dbReference type="AlphaFoldDB" id="A0A1I6E9B8"/>
<dbReference type="Gene3D" id="1.25.40.10">
    <property type="entry name" value="Tetratricopeptide repeat domain"/>
    <property type="match status" value="1"/>
</dbReference>
<keyword evidence="3 5" id="KW-1133">Transmembrane helix</keyword>
<feature type="transmembrane region" description="Helical" evidence="5">
    <location>
        <begin position="470"/>
        <end position="487"/>
    </location>
</feature>
<gene>
    <name evidence="7" type="ORF">SAMN05660706_13017</name>
</gene>
<evidence type="ECO:0000313" key="8">
    <source>
        <dbReference type="Proteomes" id="UP000199584"/>
    </source>
</evidence>
<evidence type="ECO:0000256" key="5">
    <source>
        <dbReference type="SAM" id="Phobius"/>
    </source>
</evidence>